<comment type="cofactor">
    <cofactor evidence="1">
        <name>Zn(2+)</name>
        <dbReference type="ChEBI" id="CHEBI:29105"/>
    </cofactor>
</comment>
<keyword evidence="4" id="KW-0645">Protease</keyword>
<name>A0A317T2R4_9CHLB</name>
<feature type="transmembrane region" description="Helical" evidence="10">
    <location>
        <begin position="248"/>
        <end position="271"/>
    </location>
</feature>
<keyword evidence="6" id="KW-0378">Hydrolase</keyword>
<evidence type="ECO:0000256" key="3">
    <source>
        <dbReference type="ARBA" id="ARBA00007931"/>
    </source>
</evidence>
<dbReference type="InterPro" id="IPR008915">
    <property type="entry name" value="Peptidase_M50"/>
</dbReference>
<evidence type="ECO:0000256" key="9">
    <source>
        <dbReference type="ARBA" id="ARBA00023136"/>
    </source>
</evidence>
<dbReference type="InterPro" id="IPR044838">
    <property type="entry name" value="EGY1-like"/>
</dbReference>
<dbReference type="Pfam" id="PF02163">
    <property type="entry name" value="Peptidase_M50"/>
    <property type="match status" value="1"/>
</dbReference>
<evidence type="ECO:0000256" key="5">
    <source>
        <dbReference type="ARBA" id="ARBA00022692"/>
    </source>
</evidence>
<dbReference type="PANTHER" id="PTHR31412">
    <property type="entry name" value="ZINC METALLOPROTEASE EGY1"/>
    <property type="match status" value="1"/>
</dbReference>
<sequence length="342" mass="37924">MGQQLSSRRRILAEQNYMLHAGLLITTLFTTLWAGAFWTGHPARFDSVSAFLQDLRYGIPYGVSLLVFLGTHEFGHFFAALYHRMRATLPYFIPVPPLPFLLSLGTLGAVIRIKDKIPNTRALFDTGISGPLCGFAVAFGLLVYGFTHLPPIDYIFTVHPEYKVLGGIPSPPPENTLFLGKNLLYLLLEKALAPAYSPPMTEMYHYPYLFTGWLGCFVTALNLLPVGQLDGGHIIYAMFGRKIHRASALTFLLIITVLGLPSLGLLLFELVSPGTTPFIPESVITWSWPGWVLWAFILARVLGTGHPPTMTDHQLSTGKRVTGWLAIIIFFLCFTPVPFGIT</sequence>
<evidence type="ECO:0000256" key="10">
    <source>
        <dbReference type="SAM" id="Phobius"/>
    </source>
</evidence>
<keyword evidence="9 10" id="KW-0472">Membrane</keyword>
<keyword evidence="7" id="KW-0809">Transit peptide</keyword>
<gene>
    <name evidence="12" type="ORF">CR164_12495</name>
</gene>
<dbReference type="AlphaFoldDB" id="A0A317T2R4"/>
<evidence type="ECO:0000313" key="12">
    <source>
        <dbReference type="EMBL" id="PWW80992.1"/>
    </source>
</evidence>
<evidence type="ECO:0000259" key="11">
    <source>
        <dbReference type="Pfam" id="PF02163"/>
    </source>
</evidence>
<keyword evidence="8 10" id="KW-1133">Transmembrane helix</keyword>
<protein>
    <submittedName>
        <fullName evidence="12">Peptidase M50</fullName>
    </submittedName>
</protein>
<organism evidence="12 13">
    <name type="scientific">Prosthecochloris marina</name>
    <dbReference type="NCBI Taxonomy" id="2017681"/>
    <lineage>
        <taxon>Bacteria</taxon>
        <taxon>Pseudomonadati</taxon>
        <taxon>Chlorobiota</taxon>
        <taxon>Chlorobiia</taxon>
        <taxon>Chlorobiales</taxon>
        <taxon>Chlorobiaceae</taxon>
        <taxon>Prosthecochloris</taxon>
    </lineage>
</organism>
<reference evidence="13" key="1">
    <citation type="submission" date="2017-10" db="EMBL/GenBank/DDBJ databases">
        <authorList>
            <person name="Gaisin V.A."/>
            <person name="Rysina M.S."/>
            <person name="Grouzdev D.S."/>
        </authorList>
    </citation>
    <scope>NUCLEOTIDE SEQUENCE [LARGE SCALE GENOMIC DNA]</scope>
    <source>
        <strain evidence="13">V1</strain>
    </source>
</reference>
<comment type="caution">
    <text evidence="12">The sequence shown here is derived from an EMBL/GenBank/DDBJ whole genome shotgun (WGS) entry which is preliminary data.</text>
</comment>
<feature type="transmembrane region" description="Helical" evidence="10">
    <location>
        <begin position="323"/>
        <end position="341"/>
    </location>
</feature>
<comment type="subcellular location">
    <subcellularLocation>
        <location evidence="2">Membrane</location>
        <topology evidence="2">Multi-pass membrane protein</topology>
    </subcellularLocation>
</comment>
<dbReference type="GO" id="GO:0006508">
    <property type="term" value="P:proteolysis"/>
    <property type="evidence" value="ECO:0007669"/>
    <property type="project" value="UniProtKB-KW"/>
</dbReference>
<evidence type="ECO:0000256" key="2">
    <source>
        <dbReference type="ARBA" id="ARBA00004141"/>
    </source>
</evidence>
<comment type="similarity">
    <text evidence="3">Belongs to the peptidase M50B family.</text>
</comment>
<dbReference type="PANTHER" id="PTHR31412:SF0">
    <property type="entry name" value="ZINC METALLOPROTEASE EGY1, CHLOROPLASTIC-RELATED"/>
    <property type="match status" value="1"/>
</dbReference>
<dbReference type="GO" id="GO:0008233">
    <property type="term" value="F:peptidase activity"/>
    <property type="evidence" value="ECO:0007669"/>
    <property type="project" value="UniProtKB-KW"/>
</dbReference>
<accession>A0A317T2R4</accession>
<dbReference type="Proteomes" id="UP000246278">
    <property type="component" value="Unassembled WGS sequence"/>
</dbReference>
<feature type="transmembrane region" description="Helical" evidence="10">
    <location>
        <begin position="17"/>
        <end position="38"/>
    </location>
</feature>
<evidence type="ECO:0000256" key="8">
    <source>
        <dbReference type="ARBA" id="ARBA00022989"/>
    </source>
</evidence>
<evidence type="ECO:0000256" key="4">
    <source>
        <dbReference type="ARBA" id="ARBA00022670"/>
    </source>
</evidence>
<dbReference type="EMBL" id="PDNZ01000012">
    <property type="protein sequence ID" value="PWW80992.1"/>
    <property type="molecule type" value="Genomic_DNA"/>
</dbReference>
<feature type="domain" description="Peptidase M50" evidence="11">
    <location>
        <begin position="63"/>
        <end position="248"/>
    </location>
</feature>
<dbReference type="RefSeq" id="WP_110024334.1">
    <property type="nucleotide sequence ID" value="NZ_PDNZ01000012.1"/>
</dbReference>
<evidence type="ECO:0000256" key="7">
    <source>
        <dbReference type="ARBA" id="ARBA00022946"/>
    </source>
</evidence>
<evidence type="ECO:0000313" key="13">
    <source>
        <dbReference type="Proteomes" id="UP000246278"/>
    </source>
</evidence>
<keyword evidence="13" id="KW-1185">Reference proteome</keyword>
<feature type="transmembrane region" description="Helical" evidence="10">
    <location>
        <begin position="59"/>
        <end position="79"/>
    </location>
</feature>
<feature type="transmembrane region" description="Helical" evidence="10">
    <location>
        <begin position="206"/>
        <end position="227"/>
    </location>
</feature>
<proteinExistence type="inferred from homology"/>
<evidence type="ECO:0000256" key="1">
    <source>
        <dbReference type="ARBA" id="ARBA00001947"/>
    </source>
</evidence>
<evidence type="ECO:0000256" key="6">
    <source>
        <dbReference type="ARBA" id="ARBA00022801"/>
    </source>
</evidence>
<keyword evidence="5 10" id="KW-0812">Transmembrane</keyword>
<dbReference type="CDD" id="cd06160">
    <property type="entry name" value="S2P-M50_like_2"/>
    <property type="match status" value="1"/>
</dbReference>
<feature type="transmembrane region" description="Helical" evidence="10">
    <location>
        <begin position="283"/>
        <end position="302"/>
    </location>
</feature>
<dbReference type="OrthoDB" id="921763at2"/>
<feature type="transmembrane region" description="Helical" evidence="10">
    <location>
        <begin position="123"/>
        <end position="146"/>
    </location>
</feature>
<dbReference type="GO" id="GO:0016020">
    <property type="term" value="C:membrane"/>
    <property type="evidence" value="ECO:0007669"/>
    <property type="project" value="UniProtKB-SubCell"/>
</dbReference>